<dbReference type="Gene3D" id="3.90.1150.10">
    <property type="entry name" value="Aspartate Aminotransferase, domain 1"/>
    <property type="match status" value="1"/>
</dbReference>
<organism evidence="3 4">
    <name type="scientific">Halorubrum glutamatedens</name>
    <dbReference type="NCBI Taxonomy" id="2707018"/>
    <lineage>
        <taxon>Archaea</taxon>
        <taxon>Methanobacteriati</taxon>
        <taxon>Methanobacteriota</taxon>
        <taxon>Stenosarchaea group</taxon>
        <taxon>Halobacteria</taxon>
        <taxon>Halobacteriales</taxon>
        <taxon>Haloferacaceae</taxon>
        <taxon>Halorubrum</taxon>
    </lineage>
</organism>
<dbReference type="InterPro" id="IPR015424">
    <property type="entry name" value="PyrdxlP-dep_Trfase"/>
</dbReference>
<dbReference type="InterPro" id="IPR015422">
    <property type="entry name" value="PyrdxlP-dep_Trfase_small"/>
</dbReference>
<dbReference type="CDD" id="cd00609">
    <property type="entry name" value="AAT_like"/>
    <property type="match status" value="1"/>
</dbReference>
<gene>
    <name evidence="3" type="ORF">ACFPJA_05020</name>
</gene>
<dbReference type="InterPro" id="IPR015421">
    <property type="entry name" value="PyrdxlP-dep_Trfase_major"/>
</dbReference>
<dbReference type="PANTHER" id="PTHR43510">
    <property type="entry name" value="AMINOTRANSFERASE FUNCTION, HYPOTHETICAL (EUROFUNG)"/>
    <property type="match status" value="1"/>
</dbReference>
<dbReference type="SUPFAM" id="SSF53383">
    <property type="entry name" value="PLP-dependent transferases"/>
    <property type="match status" value="1"/>
</dbReference>
<feature type="region of interest" description="Disordered" evidence="1">
    <location>
        <begin position="367"/>
        <end position="396"/>
    </location>
</feature>
<protein>
    <submittedName>
        <fullName evidence="3">Aminotransferase class I/II-fold pyridoxal phosphate-dependent enzyme</fullName>
    </submittedName>
</protein>
<sequence>MNVDPFGLERWFAEYEHEADVMLAESGIRSLEAGRFDLDPGEVGYVIPTNGDPEFRAKVGDRYGRSADEVLFTCGTQEANFLTFLSLVASADPVGEEGIGTGSHAVVVTPTYQALHAVPEAFGEVTRVELSPPEWRLDPDAVADAVREDTAVVVVNNPNNPTGRYHDEARVREVYDVAAAHDAYLLCDGVYRLLASDPQEPVASFGAHGISTTSLTKAYGLSGLRFGWIAGPEPVVERAWRWKDYTTISPSIFGQHVAKQALGRREGRILEENRELADGNRERIAAWVDRHGLEWYDPASVNAFPTVPEGFADAREFCRTVVEEAGVVLAPGDLFGFPDRFRIGFGHRRETLEEGLDRVSAVIEAHADDSDGSGKDAAGDGGDAAAANDATIDGGS</sequence>
<dbReference type="EMBL" id="JBHSKV010000007">
    <property type="protein sequence ID" value="MFC5134084.1"/>
    <property type="molecule type" value="Genomic_DNA"/>
</dbReference>
<dbReference type="Gene3D" id="3.40.640.10">
    <property type="entry name" value="Type I PLP-dependent aspartate aminotransferase-like (Major domain)"/>
    <property type="match status" value="1"/>
</dbReference>
<feature type="compositionally biased region" description="Basic and acidic residues" evidence="1">
    <location>
        <begin position="367"/>
        <end position="378"/>
    </location>
</feature>
<evidence type="ECO:0000313" key="3">
    <source>
        <dbReference type="EMBL" id="MFC5134084.1"/>
    </source>
</evidence>
<name>A0ABD5QR40_9EURY</name>
<dbReference type="PANTHER" id="PTHR43510:SF1">
    <property type="entry name" value="AMINOTRANSFERASE FUNCTION, HYPOTHETICAL (EUROFUNG)"/>
    <property type="match status" value="1"/>
</dbReference>
<keyword evidence="4" id="KW-1185">Reference proteome</keyword>
<feature type="compositionally biased region" description="Low complexity" evidence="1">
    <location>
        <begin position="383"/>
        <end position="396"/>
    </location>
</feature>
<accession>A0ABD5QR40</accession>
<evidence type="ECO:0000259" key="2">
    <source>
        <dbReference type="Pfam" id="PF00155"/>
    </source>
</evidence>
<comment type="caution">
    <text evidence="3">The sequence shown here is derived from an EMBL/GenBank/DDBJ whole genome shotgun (WGS) entry which is preliminary data.</text>
</comment>
<dbReference type="GO" id="GO:0008483">
    <property type="term" value="F:transaminase activity"/>
    <property type="evidence" value="ECO:0007669"/>
    <property type="project" value="UniProtKB-KW"/>
</dbReference>
<dbReference type="InterPro" id="IPR004839">
    <property type="entry name" value="Aminotransferase_I/II_large"/>
</dbReference>
<reference evidence="3 4" key="1">
    <citation type="journal article" date="2019" name="Int. J. Syst. Evol. Microbiol.">
        <title>The Global Catalogue of Microorganisms (GCM) 10K type strain sequencing project: providing services to taxonomists for standard genome sequencing and annotation.</title>
        <authorList>
            <consortium name="The Broad Institute Genomics Platform"/>
            <consortium name="The Broad Institute Genome Sequencing Center for Infectious Disease"/>
            <person name="Wu L."/>
            <person name="Ma J."/>
        </authorList>
    </citation>
    <scope>NUCLEOTIDE SEQUENCE [LARGE SCALE GENOMIC DNA]</scope>
    <source>
        <strain evidence="3 4">CGMCC 1.16026</strain>
    </source>
</reference>
<evidence type="ECO:0000256" key="1">
    <source>
        <dbReference type="SAM" id="MobiDB-lite"/>
    </source>
</evidence>
<proteinExistence type="predicted"/>
<dbReference type="Proteomes" id="UP001596145">
    <property type="component" value="Unassembled WGS sequence"/>
</dbReference>
<dbReference type="AlphaFoldDB" id="A0ABD5QR40"/>
<feature type="domain" description="Aminotransferase class I/classII large" evidence="2">
    <location>
        <begin position="41"/>
        <end position="359"/>
    </location>
</feature>
<keyword evidence="3" id="KW-0032">Aminotransferase</keyword>
<dbReference type="Pfam" id="PF00155">
    <property type="entry name" value="Aminotran_1_2"/>
    <property type="match status" value="1"/>
</dbReference>
<dbReference type="RefSeq" id="WP_122104370.1">
    <property type="nucleotide sequence ID" value="NZ_JBHSKV010000007.1"/>
</dbReference>
<evidence type="ECO:0000313" key="4">
    <source>
        <dbReference type="Proteomes" id="UP001596145"/>
    </source>
</evidence>
<keyword evidence="3" id="KW-0808">Transferase</keyword>